<dbReference type="EMBL" id="JH598091">
    <property type="status" value="NOT_ANNOTATED_CDS"/>
    <property type="molecule type" value="Genomic_DNA"/>
</dbReference>
<keyword evidence="2" id="KW-1185">Reference proteome</keyword>
<dbReference type="InParanoid" id="M4C1C7"/>
<reference evidence="2" key="1">
    <citation type="journal article" date="2010" name="Science">
        <title>Signatures of adaptation to obligate biotrophy in the Hyaloperonospora arabidopsidis genome.</title>
        <authorList>
            <person name="Baxter L."/>
            <person name="Tripathy S."/>
            <person name="Ishaque N."/>
            <person name="Boot N."/>
            <person name="Cabral A."/>
            <person name="Kemen E."/>
            <person name="Thines M."/>
            <person name="Ah-Fong A."/>
            <person name="Anderson R."/>
            <person name="Badejoko W."/>
            <person name="Bittner-Eddy P."/>
            <person name="Boore J.L."/>
            <person name="Chibucos M.C."/>
            <person name="Coates M."/>
            <person name="Dehal P."/>
            <person name="Delehaunty K."/>
            <person name="Dong S."/>
            <person name="Downton P."/>
            <person name="Dumas B."/>
            <person name="Fabro G."/>
            <person name="Fronick C."/>
            <person name="Fuerstenberg S.I."/>
            <person name="Fulton L."/>
            <person name="Gaulin E."/>
            <person name="Govers F."/>
            <person name="Hughes L."/>
            <person name="Humphray S."/>
            <person name="Jiang R.H."/>
            <person name="Judelson H."/>
            <person name="Kamoun S."/>
            <person name="Kyung K."/>
            <person name="Meijer H."/>
            <person name="Minx P."/>
            <person name="Morris P."/>
            <person name="Nelson J."/>
            <person name="Phuntumart V."/>
            <person name="Qutob D."/>
            <person name="Rehmany A."/>
            <person name="Rougon-Cardoso A."/>
            <person name="Ryden P."/>
            <person name="Torto-Alalibo T."/>
            <person name="Studholme D."/>
            <person name="Wang Y."/>
            <person name="Win J."/>
            <person name="Wood J."/>
            <person name="Clifton S.W."/>
            <person name="Rogers J."/>
            <person name="Van den Ackerveken G."/>
            <person name="Jones J.D."/>
            <person name="McDowell J.M."/>
            <person name="Beynon J."/>
            <person name="Tyler B.M."/>
        </authorList>
    </citation>
    <scope>NUCLEOTIDE SEQUENCE [LARGE SCALE GENOMIC DNA]</scope>
    <source>
        <strain evidence="2">Emoy2</strain>
    </source>
</reference>
<protein>
    <submittedName>
        <fullName evidence="1">Uncharacterized protein</fullName>
    </submittedName>
</protein>
<dbReference type="AlphaFoldDB" id="M4C1C7"/>
<reference evidence="1" key="2">
    <citation type="submission" date="2015-06" db="UniProtKB">
        <authorList>
            <consortium name="EnsemblProtists"/>
        </authorList>
    </citation>
    <scope>IDENTIFICATION</scope>
    <source>
        <strain evidence="1">Emoy2</strain>
    </source>
</reference>
<evidence type="ECO:0000313" key="2">
    <source>
        <dbReference type="Proteomes" id="UP000011713"/>
    </source>
</evidence>
<name>M4C1C7_HYAAE</name>
<dbReference type="VEuPathDB" id="FungiDB:HpaG812865"/>
<accession>M4C1C7</accession>
<dbReference type="HOGENOM" id="CLU_2727626_0_0_1"/>
<organism evidence="1 2">
    <name type="scientific">Hyaloperonospora arabidopsidis (strain Emoy2)</name>
    <name type="common">Downy mildew agent</name>
    <name type="synonym">Peronospora arabidopsidis</name>
    <dbReference type="NCBI Taxonomy" id="559515"/>
    <lineage>
        <taxon>Eukaryota</taxon>
        <taxon>Sar</taxon>
        <taxon>Stramenopiles</taxon>
        <taxon>Oomycota</taxon>
        <taxon>Peronosporomycetes</taxon>
        <taxon>Peronosporales</taxon>
        <taxon>Peronosporaceae</taxon>
        <taxon>Hyaloperonospora</taxon>
    </lineage>
</organism>
<sequence>MWVNTILVTAQIDSISVTDLIPLLLALASTSEDSLSCEPNAGELPASNAGILHFWYLPVVVADGGSFCFSGD</sequence>
<evidence type="ECO:0000313" key="1">
    <source>
        <dbReference type="EnsemblProtists" id="HpaP812865"/>
    </source>
</evidence>
<dbReference type="Proteomes" id="UP000011713">
    <property type="component" value="Unassembled WGS sequence"/>
</dbReference>
<dbReference type="EnsemblProtists" id="HpaT812865">
    <property type="protein sequence ID" value="HpaP812865"/>
    <property type="gene ID" value="HpaG812865"/>
</dbReference>
<proteinExistence type="predicted"/>